<accession>A0A9D5UBF6</accession>
<name>A0A9D5UBF6_9CELL</name>
<reference evidence="2 3" key="1">
    <citation type="submission" date="2020-08" db="EMBL/GenBank/DDBJ databases">
        <title>A Genomic Blueprint of the Chicken Gut Microbiome.</title>
        <authorList>
            <person name="Gilroy R."/>
            <person name="Ravi A."/>
            <person name="Getino M."/>
            <person name="Pursley I."/>
            <person name="Horton D.L."/>
            <person name="Alikhan N.-F."/>
            <person name="Baker D."/>
            <person name="Gharbi K."/>
            <person name="Hall N."/>
            <person name="Watson M."/>
            <person name="Adriaenssens E.M."/>
            <person name="Foster-Nyarko E."/>
            <person name="Jarju S."/>
            <person name="Secka A."/>
            <person name="Antonio M."/>
            <person name="Oren A."/>
            <person name="Chaudhuri R."/>
            <person name="La Ragione R.M."/>
            <person name="Hildebrand F."/>
            <person name="Pallen M.J."/>
        </authorList>
    </citation>
    <scope>NUCLEOTIDE SEQUENCE [LARGE SCALE GENOMIC DNA]</scope>
    <source>
        <strain evidence="2 3">Sa1BUA8</strain>
    </source>
</reference>
<dbReference type="RefSeq" id="WP_193721038.1">
    <property type="nucleotide sequence ID" value="NZ_JACSPN010000026.1"/>
</dbReference>
<sequence>MREPRRAQDGSRWERLADRVLQVLRAEGWSGTDGAWRTYLDGSSAPDPYATLLAVHAGLFDGAVPRGAVDVMTAATFRTPFMRTLALRALGSAGHRPDAVRALAADWGPMLDAGSVTFWEEFPRPGHDPLSMYGRPYGKSLCHGWASGPAAALPELVLGLVPLEPGWRTFTVDPDLGDLGWAAAVVPLGGGDLTVVADRDGLLTVDVPAGHALSYEGSLHHGPGRLEIPWG</sequence>
<dbReference type="SUPFAM" id="SSF48208">
    <property type="entry name" value="Six-hairpin glycosidases"/>
    <property type="match status" value="1"/>
</dbReference>
<evidence type="ECO:0000313" key="2">
    <source>
        <dbReference type="EMBL" id="MBE7701820.1"/>
    </source>
</evidence>
<dbReference type="PANTHER" id="PTHR34987">
    <property type="entry name" value="C, PUTATIVE (AFU_ORTHOLOGUE AFUA_3G02880)-RELATED"/>
    <property type="match status" value="1"/>
</dbReference>
<comment type="caution">
    <text evidence="2">The sequence shown here is derived from an EMBL/GenBank/DDBJ whole genome shotgun (WGS) entry which is preliminary data.</text>
</comment>
<dbReference type="GO" id="GO:0005975">
    <property type="term" value="P:carbohydrate metabolic process"/>
    <property type="evidence" value="ECO:0007669"/>
    <property type="project" value="InterPro"/>
</dbReference>
<dbReference type="EMBL" id="JACSPN010000026">
    <property type="protein sequence ID" value="MBE7701820.1"/>
    <property type="molecule type" value="Genomic_DNA"/>
</dbReference>
<dbReference type="PANTHER" id="PTHR34987:SF6">
    <property type="entry name" value="ALPHA-L-RHAMNOSIDASE SIX-HAIRPIN GLYCOSIDASE DOMAIN-CONTAINING PROTEIN"/>
    <property type="match status" value="1"/>
</dbReference>
<dbReference type="InterPro" id="IPR035398">
    <property type="entry name" value="Bac_rhamnosid_C"/>
</dbReference>
<evidence type="ECO:0000259" key="1">
    <source>
        <dbReference type="Pfam" id="PF17390"/>
    </source>
</evidence>
<organism evidence="2 3">
    <name type="scientific">Oerskovia douganii</name>
    <dbReference type="NCBI Taxonomy" id="2762210"/>
    <lineage>
        <taxon>Bacteria</taxon>
        <taxon>Bacillati</taxon>
        <taxon>Actinomycetota</taxon>
        <taxon>Actinomycetes</taxon>
        <taxon>Micrococcales</taxon>
        <taxon>Cellulomonadaceae</taxon>
        <taxon>Oerskovia</taxon>
    </lineage>
</organism>
<keyword evidence="3" id="KW-1185">Reference proteome</keyword>
<gene>
    <name evidence="2" type="ORF">H9623_16120</name>
</gene>
<dbReference type="InterPro" id="IPR008928">
    <property type="entry name" value="6-hairpin_glycosidase_sf"/>
</dbReference>
<dbReference type="AlphaFoldDB" id="A0A9D5UBF6"/>
<dbReference type="InterPro" id="IPR012341">
    <property type="entry name" value="6hp_glycosidase-like_sf"/>
</dbReference>
<dbReference type="Proteomes" id="UP000822993">
    <property type="component" value="Unassembled WGS sequence"/>
</dbReference>
<proteinExistence type="predicted"/>
<dbReference type="Pfam" id="PF17390">
    <property type="entry name" value="Bac_rhamnosid_C"/>
    <property type="match status" value="1"/>
</dbReference>
<dbReference type="Gene3D" id="1.50.10.10">
    <property type="match status" value="1"/>
</dbReference>
<protein>
    <recommendedName>
        <fullName evidence="1">Alpha-L-rhamnosidase C-terminal domain-containing protein</fullName>
    </recommendedName>
</protein>
<evidence type="ECO:0000313" key="3">
    <source>
        <dbReference type="Proteomes" id="UP000822993"/>
    </source>
</evidence>
<feature type="domain" description="Alpha-L-rhamnosidase C-terminal" evidence="1">
    <location>
        <begin position="159"/>
        <end position="210"/>
    </location>
</feature>
<dbReference type="Gene3D" id="2.60.420.10">
    <property type="entry name" value="Maltose phosphorylase, domain 3"/>
    <property type="match status" value="1"/>
</dbReference>